<feature type="compositionally biased region" description="Low complexity" evidence="1">
    <location>
        <begin position="24"/>
        <end position="54"/>
    </location>
</feature>
<feature type="compositionally biased region" description="Polar residues" evidence="1">
    <location>
        <begin position="83"/>
        <end position="108"/>
    </location>
</feature>
<evidence type="ECO:0000313" key="3">
    <source>
        <dbReference type="EMBL" id="MEW9310669.1"/>
    </source>
</evidence>
<feature type="signal peptide" evidence="2">
    <location>
        <begin position="1"/>
        <end position="23"/>
    </location>
</feature>
<feature type="region of interest" description="Disordered" evidence="1">
    <location>
        <begin position="24"/>
        <end position="128"/>
    </location>
</feature>
<gene>
    <name evidence="3" type="ORF">ABXS05_34360</name>
</gene>
<reference evidence="3 4" key="1">
    <citation type="submission" date="2024-07" db="EMBL/GenBank/DDBJ databases">
        <title>Description of Labrys sedimenti sp. nov., isolated from a diclofenac-degrading enrichment culture.</title>
        <authorList>
            <person name="Tancsics A."/>
            <person name="Csepanyi A."/>
        </authorList>
    </citation>
    <scope>NUCLEOTIDE SEQUENCE [LARGE SCALE GENOMIC DNA]</scope>
    <source>
        <strain evidence="3 4">LMG 23578</strain>
    </source>
</reference>
<keyword evidence="2" id="KW-0732">Signal</keyword>
<evidence type="ECO:0000256" key="1">
    <source>
        <dbReference type="SAM" id="MobiDB-lite"/>
    </source>
</evidence>
<organism evidence="3 4">
    <name type="scientific">Labrys neptuniae</name>
    <dbReference type="NCBI Taxonomy" id="376174"/>
    <lineage>
        <taxon>Bacteria</taxon>
        <taxon>Pseudomonadati</taxon>
        <taxon>Pseudomonadota</taxon>
        <taxon>Alphaproteobacteria</taxon>
        <taxon>Hyphomicrobiales</taxon>
        <taxon>Xanthobacteraceae</taxon>
        <taxon>Labrys</taxon>
    </lineage>
</organism>
<feature type="compositionally biased region" description="Polar residues" evidence="1">
    <location>
        <begin position="116"/>
        <end position="128"/>
    </location>
</feature>
<feature type="compositionally biased region" description="Polar residues" evidence="1">
    <location>
        <begin position="61"/>
        <end position="70"/>
    </location>
</feature>
<dbReference type="RefSeq" id="WP_367627022.1">
    <property type="nucleotide sequence ID" value="NZ_JBFNQD010000033.1"/>
</dbReference>
<evidence type="ECO:0000256" key="2">
    <source>
        <dbReference type="SAM" id="SignalP"/>
    </source>
</evidence>
<proteinExistence type="predicted"/>
<name>A0ABV3PZI8_9HYPH</name>
<sequence>MRKTICAAVAASLLALSSSVAMAVTASQSSPEGRAAPRNEAPANDAAPASQAPGNVPARITQMQVVSINQLPPPIRKGVNEKIASTSPDDMRQLRQSINQTPELSQSLKDYGGSSPIEQSQNGDFDKS</sequence>
<dbReference type="EMBL" id="JBFNQD010000033">
    <property type="protein sequence ID" value="MEW9310669.1"/>
    <property type="molecule type" value="Genomic_DNA"/>
</dbReference>
<keyword evidence="4" id="KW-1185">Reference proteome</keyword>
<feature type="chain" id="PRO_5046554446" evidence="2">
    <location>
        <begin position="24"/>
        <end position="128"/>
    </location>
</feature>
<protein>
    <submittedName>
        <fullName evidence="3">Uncharacterized protein</fullName>
    </submittedName>
</protein>
<dbReference type="Proteomes" id="UP001555786">
    <property type="component" value="Unassembled WGS sequence"/>
</dbReference>
<comment type="caution">
    <text evidence="3">The sequence shown here is derived from an EMBL/GenBank/DDBJ whole genome shotgun (WGS) entry which is preliminary data.</text>
</comment>
<evidence type="ECO:0000313" key="4">
    <source>
        <dbReference type="Proteomes" id="UP001555786"/>
    </source>
</evidence>
<accession>A0ABV3PZI8</accession>